<evidence type="ECO:0000259" key="6">
    <source>
        <dbReference type="PROSITE" id="PS50893"/>
    </source>
</evidence>
<dbReference type="PANTHER" id="PTHR42794">
    <property type="entry name" value="HEMIN IMPORT ATP-BINDING PROTEIN HMUV"/>
    <property type="match status" value="1"/>
</dbReference>
<reference evidence="7 8" key="1">
    <citation type="submission" date="2019-01" db="EMBL/GenBank/DDBJ databases">
        <title>Draft genome sequences of Candidatus Mycoplasma haemohominis SWG34-3 identified from a patient with pyrexia, anemia and liver dysfunction.</title>
        <authorList>
            <person name="Sekizuka T."/>
            <person name="Hattori N."/>
            <person name="Katano H."/>
            <person name="Takuma T."/>
            <person name="Ito T."/>
            <person name="Arai N."/>
            <person name="Yanai R."/>
            <person name="Ishii S."/>
            <person name="Miura Y."/>
            <person name="Tokunaga T."/>
            <person name="Watanabe H."/>
            <person name="Nomura N."/>
            <person name="Eguchi J."/>
            <person name="Arai T."/>
            <person name="Hasegawa H."/>
            <person name="Nakamaki T."/>
            <person name="Wakita T."/>
            <person name="Niki Y."/>
            <person name="Kuroda M."/>
        </authorList>
    </citation>
    <scope>NUCLEOTIDE SEQUENCE [LARGE SCALE GENOMIC DNA]</scope>
    <source>
        <strain evidence="7">SWG34-3</strain>
    </source>
</reference>
<dbReference type="PANTHER" id="PTHR42794:SF1">
    <property type="entry name" value="HEMIN IMPORT ATP-BINDING PROTEIN HMUV"/>
    <property type="match status" value="1"/>
</dbReference>
<dbReference type="AlphaFoldDB" id="A0A478FSY6"/>
<keyword evidence="5" id="KW-0812">Transmembrane</keyword>
<dbReference type="SMART" id="SM00382">
    <property type="entry name" value="AAA"/>
    <property type="match status" value="1"/>
</dbReference>
<feature type="transmembrane region" description="Helical" evidence="5">
    <location>
        <begin position="33"/>
        <end position="59"/>
    </location>
</feature>
<evidence type="ECO:0000256" key="4">
    <source>
        <dbReference type="ARBA" id="ARBA00022967"/>
    </source>
</evidence>
<evidence type="ECO:0000313" key="7">
    <source>
        <dbReference type="EMBL" id="GCE63120.1"/>
    </source>
</evidence>
<dbReference type="Pfam" id="PF00005">
    <property type="entry name" value="ABC_tran"/>
    <property type="match status" value="1"/>
</dbReference>
<keyword evidence="5" id="KW-1133">Transmembrane helix</keyword>
<dbReference type="InterPro" id="IPR003439">
    <property type="entry name" value="ABC_transporter-like_ATP-bd"/>
</dbReference>
<dbReference type="CDD" id="cd03214">
    <property type="entry name" value="ABC_Iron-Siderophores_B12_Hemin"/>
    <property type="match status" value="1"/>
</dbReference>
<proteinExistence type="predicted"/>
<evidence type="ECO:0000256" key="1">
    <source>
        <dbReference type="ARBA" id="ARBA00022448"/>
    </source>
</evidence>
<comment type="caution">
    <text evidence="7">The sequence shown here is derived from an EMBL/GenBank/DDBJ whole genome shotgun (WGS) entry which is preliminary data.</text>
</comment>
<dbReference type="PROSITE" id="PS00211">
    <property type="entry name" value="ABC_TRANSPORTER_1"/>
    <property type="match status" value="1"/>
</dbReference>
<gene>
    <name evidence="7" type="primary">fhuC</name>
    <name evidence="7" type="ORF">MHSWG343_00980</name>
</gene>
<dbReference type="InterPro" id="IPR003593">
    <property type="entry name" value="AAA+_ATPase"/>
</dbReference>
<feature type="domain" description="ABC transporter" evidence="6">
    <location>
        <begin position="240"/>
        <end position="480"/>
    </location>
</feature>
<organism evidence="7 8">
    <name type="scientific">Candidatus Mycoplasma haematohominis</name>
    <dbReference type="NCBI Taxonomy" id="1494318"/>
    <lineage>
        <taxon>Bacteria</taxon>
        <taxon>Bacillati</taxon>
        <taxon>Mycoplasmatota</taxon>
        <taxon>Mollicutes</taxon>
        <taxon>Mycoplasmataceae</taxon>
        <taxon>Mycoplasma</taxon>
    </lineage>
</organism>
<protein>
    <submittedName>
        <fullName evidence="7">Iron(3 )-hydroxamate import ATP-binding protein FhuC</fullName>
    </submittedName>
</protein>
<evidence type="ECO:0000256" key="2">
    <source>
        <dbReference type="ARBA" id="ARBA00022741"/>
    </source>
</evidence>
<dbReference type="GO" id="GO:0016887">
    <property type="term" value="F:ATP hydrolysis activity"/>
    <property type="evidence" value="ECO:0007669"/>
    <property type="project" value="InterPro"/>
</dbReference>
<dbReference type="GO" id="GO:0005524">
    <property type="term" value="F:ATP binding"/>
    <property type="evidence" value="ECO:0007669"/>
    <property type="project" value="UniProtKB-KW"/>
</dbReference>
<keyword evidence="5" id="KW-0472">Membrane</keyword>
<evidence type="ECO:0000313" key="8">
    <source>
        <dbReference type="Proteomes" id="UP000324831"/>
    </source>
</evidence>
<feature type="transmembrane region" description="Helical" evidence="5">
    <location>
        <begin position="91"/>
        <end position="117"/>
    </location>
</feature>
<evidence type="ECO:0000256" key="3">
    <source>
        <dbReference type="ARBA" id="ARBA00022840"/>
    </source>
</evidence>
<evidence type="ECO:0000256" key="5">
    <source>
        <dbReference type="SAM" id="Phobius"/>
    </source>
</evidence>
<dbReference type="EMBL" id="BIMN01000001">
    <property type="protein sequence ID" value="GCE63120.1"/>
    <property type="molecule type" value="Genomic_DNA"/>
</dbReference>
<dbReference type="InterPro" id="IPR027417">
    <property type="entry name" value="P-loop_NTPase"/>
</dbReference>
<keyword evidence="2" id="KW-0547">Nucleotide-binding</keyword>
<dbReference type="PROSITE" id="PS50893">
    <property type="entry name" value="ABC_TRANSPORTER_2"/>
    <property type="match status" value="1"/>
</dbReference>
<dbReference type="InterPro" id="IPR017871">
    <property type="entry name" value="ABC_transporter-like_CS"/>
</dbReference>
<accession>A0A478FSY6</accession>
<keyword evidence="3 7" id="KW-0067">ATP-binding</keyword>
<dbReference type="Gene3D" id="3.40.50.300">
    <property type="entry name" value="P-loop containing nucleotide triphosphate hydrolases"/>
    <property type="match status" value="1"/>
</dbReference>
<name>A0A478FSY6_9MOLU</name>
<dbReference type="Proteomes" id="UP000324831">
    <property type="component" value="Unassembled WGS sequence"/>
</dbReference>
<keyword evidence="4" id="KW-1278">Translocase</keyword>
<dbReference type="SUPFAM" id="SSF52540">
    <property type="entry name" value="P-loop containing nucleoside triphosphate hydrolases"/>
    <property type="match status" value="1"/>
</dbReference>
<keyword evidence="1" id="KW-0813">Transport</keyword>
<sequence length="483" mass="56327">MLFSRLRWLTVETVRSLLGEYTNWKSLQRQIKIVHITLLSALFATYCCWLSMAILATYIRTSTIFNQLSIIDIYNNSYKNLLVSNVPQDSLFLMAIYTILVKIFFLLLFFILAIYAFKVRTSYSLFLRRRLPSLDLETRALIPGLALRLLLIPLPYRTYKKIKTLSLPNRDPIISIDKVMNSFFDRQKFPEISDEKDMNQKPLLRVRDLSFMYHGDDAWDKWLHIFLKRFFPNLYQQHLLHRNTANKEEEASKEDPTVLKNISLSMKTGKFTTILGCNGSSKTTFLKAIINLFEKYSGSIEWLQKDLKDISLKSFYKNVAYVAQENIIHNEISVYDYVACGLFPSFSFFRFHYSKNDPTILNNLEKMEILQHRDKNMNNLSGGEKQKAILARVLTQQTPVIILDEPTTYLDINNQYKILNLLKKLQLEENKTIITILHDIKQAEQFSDEVVLLEDGAVFAYGPTKSVLNKANIEKVFGVSWHK</sequence>
<dbReference type="FunFam" id="3.40.50.300:FF:000134">
    <property type="entry name" value="Iron-enterobactin ABC transporter ATP-binding protein"/>
    <property type="match status" value="1"/>
</dbReference>